<name>A0A9Y2MRY2_9PSEU</name>
<proteinExistence type="predicted"/>
<keyword evidence="2" id="KW-1185">Reference proteome</keyword>
<organism evidence="1 2">
    <name type="scientific">Amycolatopsis carbonis</name>
    <dbReference type="NCBI Taxonomy" id="715471"/>
    <lineage>
        <taxon>Bacteria</taxon>
        <taxon>Bacillati</taxon>
        <taxon>Actinomycetota</taxon>
        <taxon>Actinomycetes</taxon>
        <taxon>Pseudonocardiales</taxon>
        <taxon>Pseudonocardiaceae</taxon>
        <taxon>Amycolatopsis</taxon>
    </lineage>
</organism>
<evidence type="ECO:0000313" key="1">
    <source>
        <dbReference type="EMBL" id="WIX76001.1"/>
    </source>
</evidence>
<gene>
    <name evidence="1" type="ORF">QRX50_31575</name>
</gene>
<accession>A0A9Y2MRY2</accession>
<dbReference type="Proteomes" id="UP001236014">
    <property type="component" value="Chromosome"/>
</dbReference>
<protein>
    <submittedName>
        <fullName evidence="1">Uncharacterized protein</fullName>
    </submittedName>
</protein>
<dbReference type="EMBL" id="CP127294">
    <property type="protein sequence ID" value="WIX76001.1"/>
    <property type="molecule type" value="Genomic_DNA"/>
</dbReference>
<dbReference type="AlphaFoldDB" id="A0A9Y2MRY2"/>
<sequence>MMSTHEAARVMALLTAYDNRNAGEGSIFAWSEASRRAGWSFDEAIEAVHTHYAETRQFMMPADVTRIVRAHRAARSLPEWCGKCGSEWPDDRAAKNPRFRYHTNQETEERVMCICHPNNPQQKRLP</sequence>
<dbReference type="KEGG" id="acab:QRX50_31575"/>
<dbReference type="RefSeq" id="WP_285966763.1">
    <property type="nucleotide sequence ID" value="NZ_CP127294.1"/>
</dbReference>
<reference evidence="1 2" key="1">
    <citation type="submission" date="2023-06" db="EMBL/GenBank/DDBJ databases">
        <authorList>
            <person name="Oyuntsetseg B."/>
            <person name="Kim S.B."/>
        </authorList>
    </citation>
    <scope>NUCLEOTIDE SEQUENCE [LARGE SCALE GENOMIC DNA]</scope>
    <source>
        <strain evidence="1 2">2-15</strain>
    </source>
</reference>
<evidence type="ECO:0000313" key="2">
    <source>
        <dbReference type="Proteomes" id="UP001236014"/>
    </source>
</evidence>